<sequence>MSTSYEGHAMSQLSRDLIVHAAIDILQTYGLQDLSIRKVARQLGVQPGALYWYFPNKQALLGAVCSYILSCDSPSLEPPLPAIHLTTSSAWAQHVATVAEDLRTRALSFRDGSELLSAALAAQTAHFPQLDLLTSYVSEVSSTPQVHARALLLFILGALVDEQTRRQLAELADTDTSTDASADILSAGLSAITAGLTV</sequence>
<dbReference type="InterPro" id="IPR009057">
    <property type="entry name" value="Homeodomain-like_sf"/>
</dbReference>
<dbReference type="Gene3D" id="1.10.10.60">
    <property type="entry name" value="Homeodomain-like"/>
    <property type="match status" value="1"/>
</dbReference>
<name>A0A0M3TBY7_9ACTN</name>
<dbReference type="PRINTS" id="PR00400">
    <property type="entry name" value="TETREPRESSOR"/>
</dbReference>
<dbReference type="PROSITE" id="PS50977">
    <property type="entry name" value="HTH_TETR_2"/>
    <property type="match status" value="1"/>
</dbReference>
<dbReference type="GO" id="GO:0045892">
    <property type="term" value="P:negative regulation of DNA-templated transcription"/>
    <property type="evidence" value="ECO:0007669"/>
    <property type="project" value="InterPro"/>
</dbReference>
<feature type="DNA-binding region" description="H-T-H motif" evidence="4">
    <location>
        <begin position="35"/>
        <end position="54"/>
    </location>
</feature>
<protein>
    <recommendedName>
        <fullName evidence="5">HTH tetR-type domain-containing protein</fullName>
    </recommendedName>
</protein>
<dbReference type="GO" id="GO:0046677">
    <property type="term" value="P:response to antibiotic"/>
    <property type="evidence" value="ECO:0007669"/>
    <property type="project" value="InterPro"/>
</dbReference>
<keyword evidence="3" id="KW-0804">Transcription</keyword>
<dbReference type="SUPFAM" id="SSF48498">
    <property type="entry name" value="Tetracyclin repressor-like, C-terminal domain"/>
    <property type="match status" value="1"/>
</dbReference>
<dbReference type="GO" id="GO:0000976">
    <property type="term" value="F:transcription cis-regulatory region binding"/>
    <property type="evidence" value="ECO:0007669"/>
    <property type="project" value="TreeGrafter"/>
</dbReference>
<evidence type="ECO:0000313" key="6">
    <source>
        <dbReference type="EMBL" id="ALE19454.1"/>
    </source>
</evidence>
<evidence type="ECO:0000256" key="1">
    <source>
        <dbReference type="ARBA" id="ARBA00023015"/>
    </source>
</evidence>
<reference evidence="6 7" key="1">
    <citation type="journal article" date="2015" name="Genome Announc.">
        <title>Complete Genome Sequences for Two Strains of a Novel Fastidious, Partially Acid-Fast, Gram-Positive Corynebacterineae Bacterium, Derived from Human Clinical Samples.</title>
        <authorList>
            <person name="Nicholson A.C."/>
            <person name="Bell M."/>
            <person name="Humrighouse B.W."/>
            <person name="McQuiston J.R."/>
        </authorList>
    </citation>
    <scope>NUCLEOTIDE SEQUENCE [LARGE SCALE GENOMIC DNA]</scope>
    <source>
        <strain evidence="6 7">X1698</strain>
    </source>
</reference>
<dbReference type="AlphaFoldDB" id="A0A0M3TBY7"/>
<dbReference type="PROSITE" id="PS01081">
    <property type="entry name" value="HTH_TETR_1"/>
    <property type="match status" value="1"/>
</dbReference>
<dbReference type="InterPro" id="IPR036271">
    <property type="entry name" value="Tet_transcr_reg_TetR-rel_C_sf"/>
</dbReference>
<feature type="domain" description="HTH tetR-type" evidence="5">
    <location>
        <begin position="12"/>
        <end position="72"/>
    </location>
</feature>
<evidence type="ECO:0000313" key="7">
    <source>
        <dbReference type="Proteomes" id="UP000068137"/>
    </source>
</evidence>
<dbReference type="KEGG" id="cbq:AL705_07905"/>
<dbReference type="InterPro" id="IPR023772">
    <property type="entry name" value="DNA-bd_HTH_TetR-type_CS"/>
</dbReference>
<dbReference type="Pfam" id="PF00440">
    <property type="entry name" value="TetR_N"/>
    <property type="match status" value="1"/>
</dbReference>
<dbReference type="EMBL" id="CP012390">
    <property type="protein sequence ID" value="ALE19454.1"/>
    <property type="molecule type" value="Genomic_DNA"/>
</dbReference>
<accession>A0A0M3TBY7</accession>
<dbReference type="SUPFAM" id="SSF46689">
    <property type="entry name" value="Homeodomain-like"/>
    <property type="match status" value="1"/>
</dbReference>
<dbReference type="Gene3D" id="1.10.357.10">
    <property type="entry name" value="Tetracycline Repressor, domain 2"/>
    <property type="match status" value="1"/>
</dbReference>
<gene>
    <name evidence="6" type="ORF">AL705_07905</name>
</gene>
<dbReference type="InterPro" id="IPR050109">
    <property type="entry name" value="HTH-type_TetR-like_transc_reg"/>
</dbReference>
<evidence type="ECO:0000256" key="3">
    <source>
        <dbReference type="ARBA" id="ARBA00023163"/>
    </source>
</evidence>
<dbReference type="InterPro" id="IPR001647">
    <property type="entry name" value="HTH_TetR"/>
</dbReference>
<dbReference type="Proteomes" id="UP000068137">
    <property type="component" value="Chromosome"/>
</dbReference>
<evidence type="ECO:0000256" key="4">
    <source>
        <dbReference type="PROSITE-ProRule" id="PRU00335"/>
    </source>
</evidence>
<evidence type="ECO:0000256" key="2">
    <source>
        <dbReference type="ARBA" id="ARBA00023125"/>
    </source>
</evidence>
<evidence type="ECO:0000259" key="5">
    <source>
        <dbReference type="PROSITE" id="PS50977"/>
    </source>
</evidence>
<organism evidence="6 7">
    <name type="scientific">Lawsonella clevelandensis</name>
    <dbReference type="NCBI Taxonomy" id="1528099"/>
    <lineage>
        <taxon>Bacteria</taxon>
        <taxon>Bacillati</taxon>
        <taxon>Actinomycetota</taxon>
        <taxon>Actinomycetes</taxon>
        <taxon>Mycobacteriales</taxon>
        <taxon>Lawsonellaceae</taxon>
        <taxon>Lawsonella</taxon>
    </lineage>
</organism>
<dbReference type="PRINTS" id="PR00455">
    <property type="entry name" value="HTHTETR"/>
</dbReference>
<dbReference type="PANTHER" id="PTHR30055">
    <property type="entry name" value="HTH-TYPE TRANSCRIPTIONAL REGULATOR RUTR"/>
    <property type="match status" value="1"/>
</dbReference>
<proteinExistence type="predicted"/>
<keyword evidence="2 4" id="KW-0238">DNA-binding</keyword>
<keyword evidence="1" id="KW-0805">Transcription regulation</keyword>
<dbReference type="STRING" id="1528099.AL705_07905"/>
<dbReference type="GO" id="GO:0003700">
    <property type="term" value="F:DNA-binding transcription factor activity"/>
    <property type="evidence" value="ECO:0007669"/>
    <property type="project" value="TreeGrafter"/>
</dbReference>
<dbReference type="InterPro" id="IPR003012">
    <property type="entry name" value="Tet_transcr_reg_TetR"/>
</dbReference>
<dbReference type="PANTHER" id="PTHR30055:SF151">
    <property type="entry name" value="TRANSCRIPTIONAL REGULATORY PROTEIN"/>
    <property type="match status" value="1"/>
</dbReference>